<dbReference type="AlphaFoldDB" id="A0A7K3LNE6"/>
<dbReference type="Pfam" id="PF06966">
    <property type="entry name" value="DUF1295"/>
    <property type="match status" value="1"/>
</dbReference>
<proteinExistence type="predicted"/>
<protein>
    <submittedName>
        <fullName evidence="2">DUF1295 domain-containing protein</fullName>
    </submittedName>
</protein>
<dbReference type="InterPro" id="IPR010721">
    <property type="entry name" value="UstE-like"/>
</dbReference>
<feature type="transmembrane region" description="Helical" evidence="1">
    <location>
        <begin position="62"/>
        <end position="80"/>
    </location>
</feature>
<organism evidence="2 3">
    <name type="scientific">Gordonia desulfuricans</name>
    <dbReference type="NCBI Taxonomy" id="89051"/>
    <lineage>
        <taxon>Bacteria</taxon>
        <taxon>Bacillati</taxon>
        <taxon>Actinomycetota</taxon>
        <taxon>Actinomycetes</taxon>
        <taxon>Mycobacteriales</taxon>
        <taxon>Gordoniaceae</taxon>
        <taxon>Gordonia</taxon>
    </lineage>
</organism>
<name>A0A7K3LNE6_9ACTN</name>
<feature type="transmembrane region" description="Helical" evidence="1">
    <location>
        <begin position="119"/>
        <end position="140"/>
    </location>
</feature>
<dbReference type="RefSeq" id="WP_059036673.1">
    <property type="nucleotide sequence ID" value="NZ_JAADZU010000023.1"/>
</dbReference>
<gene>
    <name evidence="2" type="ORF">GYA93_09265</name>
</gene>
<evidence type="ECO:0000313" key="2">
    <source>
        <dbReference type="EMBL" id="NDK89765.1"/>
    </source>
</evidence>
<feature type="transmembrane region" description="Helical" evidence="1">
    <location>
        <begin position="234"/>
        <end position="253"/>
    </location>
</feature>
<comment type="caution">
    <text evidence="2">The sequence shown here is derived from an EMBL/GenBank/DDBJ whole genome shotgun (WGS) entry which is preliminary data.</text>
</comment>
<accession>A0A7K3LNE6</accession>
<keyword evidence="1" id="KW-1133">Transmembrane helix</keyword>
<feature type="transmembrane region" description="Helical" evidence="1">
    <location>
        <begin position="205"/>
        <end position="228"/>
    </location>
</feature>
<keyword evidence="1" id="KW-0812">Transmembrane</keyword>
<dbReference type="PROSITE" id="PS50244">
    <property type="entry name" value="S5A_REDUCTASE"/>
    <property type="match status" value="1"/>
</dbReference>
<feature type="transmembrane region" description="Helical" evidence="1">
    <location>
        <begin position="6"/>
        <end position="28"/>
    </location>
</feature>
<dbReference type="PANTHER" id="PTHR32251">
    <property type="entry name" value="3-OXO-5-ALPHA-STEROID 4-DEHYDROGENASE"/>
    <property type="match status" value="1"/>
</dbReference>
<evidence type="ECO:0000256" key="1">
    <source>
        <dbReference type="SAM" id="Phobius"/>
    </source>
</evidence>
<feature type="transmembrane region" description="Helical" evidence="1">
    <location>
        <begin position="146"/>
        <end position="167"/>
    </location>
</feature>
<keyword evidence="1" id="KW-0472">Membrane</keyword>
<reference evidence="2 3" key="1">
    <citation type="submission" date="2020-01" db="EMBL/GenBank/DDBJ databases">
        <title>Investigation of new actinobacteria for the biodesulphurisation of diesel fuel.</title>
        <authorList>
            <person name="Athi Narayanan S.M."/>
        </authorList>
    </citation>
    <scope>NUCLEOTIDE SEQUENCE [LARGE SCALE GENOMIC DNA]</scope>
    <source>
        <strain evidence="2 3">213E</strain>
    </source>
</reference>
<feature type="transmembrane region" description="Helical" evidence="1">
    <location>
        <begin position="35"/>
        <end position="56"/>
    </location>
</feature>
<dbReference type="EMBL" id="JAADZU010000023">
    <property type="protein sequence ID" value="NDK89765.1"/>
    <property type="molecule type" value="Genomic_DNA"/>
</dbReference>
<dbReference type="PANTHER" id="PTHR32251:SF17">
    <property type="entry name" value="STEROID 5-ALPHA REDUCTASE C-TERMINAL DOMAIN-CONTAINING PROTEIN"/>
    <property type="match status" value="1"/>
</dbReference>
<sequence length="284" mass="30756">MTGWAGFAALAGWSLLFVAVLQAITCAVGRRLGRVNVVDVAWGLGFVGIAWLSLILGGGDPIRRWVLAVGVSVWGLRLAWHMTVKSAGKGEDPRYAELLTRTGGYGPDGPRLTVVIRRVFAIQGVAQWFVSIPLMVSAVAGPTPGFAWIVAAIGIALYVLGLLFEAIGDAQLRAFKADPANRGRIMDRGLWAWTRHPNYFGDASVWWGIWLFTASAGAMTTGTSVIGAPGLLSVLSPVAMTYFLVYATGARLLEESMGSRPGYREYQERTSYFLPRPPRTPEVR</sequence>
<dbReference type="Gene3D" id="1.20.120.1630">
    <property type="match status" value="1"/>
</dbReference>
<evidence type="ECO:0000313" key="3">
    <source>
        <dbReference type="Proteomes" id="UP000466307"/>
    </source>
</evidence>
<dbReference type="GO" id="GO:0016020">
    <property type="term" value="C:membrane"/>
    <property type="evidence" value="ECO:0007669"/>
    <property type="project" value="TreeGrafter"/>
</dbReference>
<dbReference type="Proteomes" id="UP000466307">
    <property type="component" value="Unassembled WGS sequence"/>
</dbReference>
<keyword evidence="3" id="KW-1185">Reference proteome</keyword>